<proteinExistence type="predicted"/>
<dbReference type="EMBL" id="SNRY01004707">
    <property type="protein sequence ID" value="KAA6316910.1"/>
    <property type="molecule type" value="Genomic_DNA"/>
</dbReference>
<accession>A0A5J4Q7D5</accession>
<comment type="caution">
    <text evidence="1">The sequence shown here is derived from an EMBL/GenBank/DDBJ whole genome shotgun (WGS) entry which is preliminary data.</text>
</comment>
<gene>
    <name evidence="1" type="ORF">EZS27_032852</name>
</gene>
<reference evidence="1" key="1">
    <citation type="submission" date="2019-03" db="EMBL/GenBank/DDBJ databases">
        <title>Single cell metagenomics reveals metabolic interactions within the superorganism composed of flagellate Streblomastix strix and complex community of Bacteroidetes bacteria on its surface.</title>
        <authorList>
            <person name="Treitli S.C."/>
            <person name="Kolisko M."/>
            <person name="Husnik F."/>
            <person name="Keeling P."/>
            <person name="Hampl V."/>
        </authorList>
    </citation>
    <scope>NUCLEOTIDE SEQUENCE</scope>
    <source>
        <strain evidence="1">STM</strain>
    </source>
</reference>
<protein>
    <submittedName>
        <fullName evidence="1">Uncharacterized protein</fullName>
    </submittedName>
</protein>
<name>A0A5J4Q7D5_9ZZZZ</name>
<sequence>MPVAVGMVQGKQSSCVWTHGVSNFTLETLSLENQYGRMTGESLKSMFNFIELTGGSKQRRDIICFQRSKFMFRVSRNLALRGKLSRWSPFKIQNV</sequence>
<evidence type="ECO:0000313" key="1">
    <source>
        <dbReference type="EMBL" id="KAA6316910.1"/>
    </source>
</evidence>
<dbReference type="AlphaFoldDB" id="A0A5J4Q7D5"/>
<organism evidence="1">
    <name type="scientific">termite gut metagenome</name>
    <dbReference type="NCBI Taxonomy" id="433724"/>
    <lineage>
        <taxon>unclassified sequences</taxon>
        <taxon>metagenomes</taxon>
        <taxon>organismal metagenomes</taxon>
    </lineage>
</organism>